<organism evidence="2 3">
    <name type="scientific">Caerostris darwini</name>
    <dbReference type="NCBI Taxonomy" id="1538125"/>
    <lineage>
        <taxon>Eukaryota</taxon>
        <taxon>Metazoa</taxon>
        <taxon>Ecdysozoa</taxon>
        <taxon>Arthropoda</taxon>
        <taxon>Chelicerata</taxon>
        <taxon>Arachnida</taxon>
        <taxon>Araneae</taxon>
        <taxon>Araneomorphae</taxon>
        <taxon>Entelegynae</taxon>
        <taxon>Araneoidea</taxon>
        <taxon>Araneidae</taxon>
        <taxon>Caerostris</taxon>
    </lineage>
</organism>
<dbReference type="AlphaFoldDB" id="A0AAV4WM43"/>
<protein>
    <submittedName>
        <fullName evidence="2">Uncharacterized protein</fullName>
    </submittedName>
</protein>
<feature type="region of interest" description="Disordered" evidence="1">
    <location>
        <begin position="1"/>
        <end position="24"/>
    </location>
</feature>
<evidence type="ECO:0000313" key="3">
    <source>
        <dbReference type="Proteomes" id="UP001054837"/>
    </source>
</evidence>
<feature type="compositionally biased region" description="Low complexity" evidence="1">
    <location>
        <begin position="9"/>
        <end position="23"/>
    </location>
</feature>
<reference evidence="2 3" key="1">
    <citation type="submission" date="2021-06" db="EMBL/GenBank/DDBJ databases">
        <title>Caerostris darwini draft genome.</title>
        <authorList>
            <person name="Kono N."/>
            <person name="Arakawa K."/>
        </authorList>
    </citation>
    <scope>NUCLEOTIDE SEQUENCE [LARGE SCALE GENOMIC DNA]</scope>
</reference>
<name>A0AAV4WM43_9ARAC</name>
<evidence type="ECO:0000256" key="1">
    <source>
        <dbReference type="SAM" id="MobiDB-lite"/>
    </source>
</evidence>
<evidence type="ECO:0000313" key="2">
    <source>
        <dbReference type="EMBL" id="GIY82593.1"/>
    </source>
</evidence>
<accession>A0AAV4WM43</accession>
<keyword evidence="3" id="KW-1185">Reference proteome</keyword>
<proteinExistence type="predicted"/>
<dbReference type="EMBL" id="BPLQ01014726">
    <property type="protein sequence ID" value="GIY82593.1"/>
    <property type="molecule type" value="Genomic_DNA"/>
</dbReference>
<comment type="caution">
    <text evidence="2">The sequence shown here is derived from an EMBL/GenBank/DDBJ whole genome shotgun (WGS) entry which is preliminary data.</text>
</comment>
<dbReference type="Proteomes" id="UP001054837">
    <property type="component" value="Unassembled WGS sequence"/>
</dbReference>
<sequence length="100" mass="11298">MKSRPLMGSSLPPFSPTSRPRSPVATSCSFYGVVDAHKRHPGTSLKQTKIFKAPCRFHSTMATTASPVWDWGCSRKKHFPLRCSNVERVCFVRSKSKNNW</sequence>
<gene>
    <name evidence="2" type="ORF">CDAR_622851</name>
</gene>